<organism evidence="3 4">
    <name type="scientific">Lodderomyces beijingensis</name>
    <dbReference type="NCBI Taxonomy" id="1775926"/>
    <lineage>
        <taxon>Eukaryota</taxon>
        <taxon>Fungi</taxon>
        <taxon>Dikarya</taxon>
        <taxon>Ascomycota</taxon>
        <taxon>Saccharomycotina</taxon>
        <taxon>Pichiomycetes</taxon>
        <taxon>Debaryomycetaceae</taxon>
        <taxon>Candida/Lodderomyces clade</taxon>
        <taxon>Lodderomyces</taxon>
    </lineage>
</organism>
<sequence length="597" mass="65783">MMLALSSEDYHDSSNKGKPRLPKSQGVQDDKVLDKSVAKDLLGTILIDPRDKRTLGACREPRTVDSKLIEDGINVSNESQTTNAGEFADSPNGIDVAPDEKRKVDDGSSSSQGGSGQLVATKPRSATFPVNINSSRLTADKVLPKITPKRINTTTTNNTTNAANAANAASAASAAAATSGYTHSAPLTTVKSKEFSFFESRDANHNRPTAVVAAAAASAVAVAVAESALVDSDDGEGAAGGGAEKQNPTTLKKDRSNSFESVTSDPKRRLLNGSINGPLTNVPADEHRQHYHPAVPLKSSFSIPNSLDISIEIAKLEDYHRVAKTLVLAFEDDPFTNYILNTSKYDKEITPKPVYKKKKMDLMLSYFEYAAYECLSTDGMILIIKDNHFEKSLVDLDVKLDKFPFLGCALWNQIYGSNISDSSSGSDSDYDDDDYFASGDLSFRDAMHKSCLKFNLKAIRGQCRSKVFKQKLPFLTKVRNEVLIKQLLRKKEDAHHFPCDVDIWYLNDIATLPSMRGKGLGKLLIEYSRTRFSNQNKKSYIYLESSNPANRKFYMKLGFTLMKSYSIKYNKYVDPESVLDKDPTNKAINMDAMLLYP</sequence>
<feature type="compositionally biased region" description="Polar residues" evidence="1">
    <location>
        <begin position="74"/>
        <end position="84"/>
    </location>
</feature>
<dbReference type="InterPro" id="IPR016181">
    <property type="entry name" value="Acyl_CoA_acyltransferase"/>
</dbReference>
<dbReference type="CDD" id="cd04301">
    <property type="entry name" value="NAT_SF"/>
    <property type="match status" value="1"/>
</dbReference>
<feature type="region of interest" description="Disordered" evidence="1">
    <location>
        <begin position="1"/>
        <end position="31"/>
    </location>
</feature>
<dbReference type="Proteomes" id="UP001497383">
    <property type="component" value="Chromosome 2"/>
</dbReference>
<dbReference type="InterPro" id="IPR000182">
    <property type="entry name" value="GNAT_dom"/>
</dbReference>
<dbReference type="Gene3D" id="3.40.630.30">
    <property type="match status" value="1"/>
</dbReference>
<dbReference type="PANTHER" id="PTHR42791:SF1">
    <property type="entry name" value="N-ACETYLTRANSFERASE DOMAIN-CONTAINING PROTEIN"/>
    <property type="match status" value="1"/>
</dbReference>
<gene>
    <name evidence="3" type="ORF">LODBEIA_P18290</name>
</gene>
<dbReference type="RefSeq" id="XP_066828767.1">
    <property type="nucleotide sequence ID" value="XM_066971760.1"/>
</dbReference>
<dbReference type="PROSITE" id="PS51186">
    <property type="entry name" value="GNAT"/>
    <property type="match status" value="1"/>
</dbReference>
<dbReference type="Pfam" id="PF13508">
    <property type="entry name" value="Acetyltransf_7"/>
    <property type="match status" value="1"/>
</dbReference>
<feature type="region of interest" description="Disordered" evidence="1">
    <location>
        <begin position="232"/>
        <end position="275"/>
    </location>
</feature>
<dbReference type="PANTHER" id="PTHR42791">
    <property type="entry name" value="GNAT FAMILY ACETYLTRANSFERASE"/>
    <property type="match status" value="1"/>
</dbReference>
<dbReference type="InterPro" id="IPR052523">
    <property type="entry name" value="Trichothecene_AcTrans"/>
</dbReference>
<dbReference type="SUPFAM" id="SSF55729">
    <property type="entry name" value="Acyl-CoA N-acyltransferases (Nat)"/>
    <property type="match status" value="1"/>
</dbReference>
<evidence type="ECO:0000259" key="2">
    <source>
        <dbReference type="PROSITE" id="PS51186"/>
    </source>
</evidence>
<dbReference type="EMBL" id="OZ022406">
    <property type="protein sequence ID" value="CAK9437451.1"/>
    <property type="molecule type" value="Genomic_DNA"/>
</dbReference>
<feature type="region of interest" description="Disordered" evidence="1">
    <location>
        <begin position="73"/>
        <end position="125"/>
    </location>
</feature>
<evidence type="ECO:0000256" key="1">
    <source>
        <dbReference type="SAM" id="MobiDB-lite"/>
    </source>
</evidence>
<reference evidence="3 4" key="1">
    <citation type="submission" date="2024-03" db="EMBL/GenBank/DDBJ databases">
        <authorList>
            <person name="Brejova B."/>
        </authorList>
    </citation>
    <scope>NUCLEOTIDE SEQUENCE [LARGE SCALE GENOMIC DNA]</scope>
    <source>
        <strain evidence="3 4">CBS 14171</strain>
    </source>
</reference>
<name>A0ABP0ZMU9_9ASCO</name>
<dbReference type="GeneID" id="92207025"/>
<evidence type="ECO:0000313" key="3">
    <source>
        <dbReference type="EMBL" id="CAK9437451.1"/>
    </source>
</evidence>
<evidence type="ECO:0000313" key="4">
    <source>
        <dbReference type="Proteomes" id="UP001497383"/>
    </source>
</evidence>
<accession>A0ABP0ZMU9</accession>
<proteinExistence type="predicted"/>
<keyword evidence="4" id="KW-1185">Reference proteome</keyword>
<protein>
    <recommendedName>
        <fullName evidence="2">N-acetyltransferase domain-containing protein</fullName>
    </recommendedName>
</protein>
<feature type="domain" description="N-acetyltransferase" evidence="2">
    <location>
        <begin position="428"/>
        <end position="585"/>
    </location>
</feature>